<keyword evidence="2" id="KW-1185">Reference proteome</keyword>
<evidence type="ECO:0000313" key="2">
    <source>
        <dbReference type="Proteomes" id="UP000318138"/>
    </source>
</evidence>
<proteinExistence type="predicted"/>
<dbReference type="EMBL" id="CP041372">
    <property type="protein sequence ID" value="QKS70160.1"/>
    <property type="molecule type" value="Genomic_DNA"/>
</dbReference>
<dbReference type="KEGG" id="psua:FLK61_25665"/>
<dbReference type="AlphaFoldDB" id="A0A859FB31"/>
<dbReference type="RefSeq" id="WP_176008203.1">
    <property type="nucleotide sequence ID" value="NZ_CP041372.2"/>
</dbReference>
<dbReference type="Proteomes" id="UP000318138">
    <property type="component" value="Chromosome"/>
</dbReference>
<accession>A0A859FB31</accession>
<reference evidence="2" key="1">
    <citation type="submission" date="2019-07" db="EMBL/GenBank/DDBJ databases">
        <title>Bacillus alkalisoli sp. nov. isolated from saline soil.</title>
        <authorList>
            <person name="Sun J.-Q."/>
            <person name="Xu L."/>
        </authorList>
    </citation>
    <scope>NUCLEOTIDE SEQUENCE [LARGE SCALE GENOMIC DNA]</scope>
    <source>
        <strain evidence="2">M4U3P1</strain>
    </source>
</reference>
<name>A0A859FB31_9BACI</name>
<protein>
    <submittedName>
        <fullName evidence="1">Uncharacterized protein</fullName>
    </submittedName>
</protein>
<evidence type="ECO:0000313" key="1">
    <source>
        <dbReference type="EMBL" id="QKS70160.1"/>
    </source>
</evidence>
<organism evidence="1 2">
    <name type="scientific">Paenalkalicoccus suaedae</name>
    <dbReference type="NCBI Taxonomy" id="2592382"/>
    <lineage>
        <taxon>Bacteria</taxon>
        <taxon>Bacillati</taxon>
        <taxon>Bacillota</taxon>
        <taxon>Bacilli</taxon>
        <taxon>Bacillales</taxon>
        <taxon>Bacillaceae</taxon>
        <taxon>Paenalkalicoccus</taxon>
    </lineage>
</organism>
<sequence length="156" mass="17760">MKIFGVMFTLLSVITFRSCGDAGPHEDVRFTVEPIYAEGTLYVTPVLTYRGEEDLLFQYEDDIAWVTSITNANDEELYVRAEDETEDQADALSAEVRLAEDEEARGETIQVEVDPGQLEIYIEAAYSVTREEGQADERTQDHYHEIRQLIDVQASE</sequence>
<gene>
    <name evidence="1" type="ORF">FLK61_25665</name>
</gene>